<reference evidence="3" key="2">
    <citation type="submission" date="2018-03" db="EMBL/GenBank/DDBJ databases">
        <title>The Triticum urartu genome reveals the dynamic nature of wheat genome evolution.</title>
        <authorList>
            <person name="Ling H."/>
            <person name="Ma B."/>
            <person name="Shi X."/>
            <person name="Liu H."/>
            <person name="Dong L."/>
            <person name="Sun H."/>
            <person name="Cao Y."/>
            <person name="Gao Q."/>
            <person name="Zheng S."/>
            <person name="Li Y."/>
            <person name="Yu Y."/>
            <person name="Du H."/>
            <person name="Qi M."/>
            <person name="Li Y."/>
            <person name="Yu H."/>
            <person name="Cui Y."/>
            <person name="Wang N."/>
            <person name="Chen C."/>
            <person name="Wu H."/>
            <person name="Zhao Y."/>
            <person name="Zhang J."/>
            <person name="Li Y."/>
            <person name="Zhou W."/>
            <person name="Zhang B."/>
            <person name="Hu W."/>
            <person name="Eijk M."/>
            <person name="Tang J."/>
            <person name="Witsenboer H."/>
            <person name="Zhao S."/>
            <person name="Li Z."/>
            <person name="Zhang A."/>
            <person name="Wang D."/>
            <person name="Liang C."/>
        </authorList>
    </citation>
    <scope>NUCLEOTIDE SEQUENCE [LARGE SCALE GENOMIC DNA]</scope>
    <source>
        <strain evidence="3">cv. G1812</strain>
    </source>
</reference>
<proteinExistence type="predicted"/>
<keyword evidence="1" id="KW-0812">Transmembrane</keyword>
<dbReference type="Proteomes" id="UP000015106">
    <property type="component" value="Chromosome 2"/>
</dbReference>
<protein>
    <recommendedName>
        <fullName evidence="2">At1g61320/AtMIF1 LRR domain-containing protein</fullName>
    </recommendedName>
</protein>
<reference evidence="3" key="3">
    <citation type="submission" date="2022-06" db="UniProtKB">
        <authorList>
            <consortium name="EnsemblPlants"/>
        </authorList>
    </citation>
    <scope>IDENTIFICATION</scope>
</reference>
<dbReference type="InterPro" id="IPR055357">
    <property type="entry name" value="LRR_At1g61320_AtMIF1"/>
</dbReference>
<feature type="transmembrane region" description="Helical" evidence="1">
    <location>
        <begin position="25"/>
        <end position="45"/>
    </location>
</feature>
<keyword evidence="1" id="KW-1133">Transmembrane helix</keyword>
<evidence type="ECO:0000313" key="3">
    <source>
        <dbReference type="EnsemblPlants" id="TuG1812G0200006074.01.T01.cds313038"/>
    </source>
</evidence>
<dbReference type="Pfam" id="PF23622">
    <property type="entry name" value="LRR_At1g61320_AtMIF1"/>
    <property type="match status" value="1"/>
</dbReference>
<evidence type="ECO:0000256" key="1">
    <source>
        <dbReference type="SAM" id="Phobius"/>
    </source>
</evidence>
<feature type="domain" description="At1g61320/AtMIF1 LRR" evidence="2">
    <location>
        <begin position="13"/>
        <end position="59"/>
    </location>
</feature>
<dbReference type="AlphaFoldDB" id="A0A8R7PM48"/>
<reference evidence="4" key="1">
    <citation type="journal article" date="2013" name="Nature">
        <title>Draft genome of the wheat A-genome progenitor Triticum urartu.</title>
        <authorList>
            <person name="Ling H.Q."/>
            <person name="Zhao S."/>
            <person name="Liu D."/>
            <person name="Wang J."/>
            <person name="Sun H."/>
            <person name="Zhang C."/>
            <person name="Fan H."/>
            <person name="Li D."/>
            <person name="Dong L."/>
            <person name="Tao Y."/>
            <person name="Gao C."/>
            <person name="Wu H."/>
            <person name="Li Y."/>
            <person name="Cui Y."/>
            <person name="Guo X."/>
            <person name="Zheng S."/>
            <person name="Wang B."/>
            <person name="Yu K."/>
            <person name="Liang Q."/>
            <person name="Yang W."/>
            <person name="Lou X."/>
            <person name="Chen J."/>
            <person name="Feng M."/>
            <person name="Jian J."/>
            <person name="Zhang X."/>
            <person name="Luo G."/>
            <person name="Jiang Y."/>
            <person name="Liu J."/>
            <person name="Wang Z."/>
            <person name="Sha Y."/>
            <person name="Zhang B."/>
            <person name="Wu H."/>
            <person name="Tang D."/>
            <person name="Shen Q."/>
            <person name="Xue P."/>
            <person name="Zou S."/>
            <person name="Wang X."/>
            <person name="Liu X."/>
            <person name="Wang F."/>
            <person name="Yang Y."/>
            <person name="An X."/>
            <person name="Dong Z."/>
            <person name="Zhang K."/>
            <person name="Zhang X."/>
            <person name="Luo M.C."/>
            <person name="Dvorak J."/>
            <person name="Tong Y."/>
            <person name="Wang J."/>
            <person name="Yang H."/>
            <person name="Li Z."/>
            <person name="Wang D."/>
            <person name="Zhang A."/>
            <person name="Wang J."/>
        </authorList>
    </citation>
    <scope>NUCLEOTIDE SEQUENCE</scope>
    <source>
        <strain evidence="4">cv. G1812</strain>
    </source>
</reference>
<sequence length="73" mass="8315">KSDEVPATVRIVTDLPGPLHRHLKSVHVTGFCDLVGIVELVLYILRNCTVLERMVVDPVMIWMYCGYPYTGHF</sequence>
<name>A0A8R7PM48_TRIUA</name>
<keyword evidence="1" id="KW-0472">Membrane</keyword>
<dbReference type="Gramene" id="TuG1812G0200006074.01.T01">
    <property type="protein sequence ID" value="TuG1812G0200006074.01.T01.cds313038"/>
    <property type="gene ID" value="TuG1812G0200006074.01"/>
</dbReference>
<accession>A0A8R7PM48</accession>
<keyword evidence="4" id="KW-1185">Reference proteome</keyword>
<dbReference type="EnsemblPlants" id="TuG1812G0200006074.01.T01">
    <property type="protein sequence ID" value="TuG1812G0200006074.01.T01.cds313038"/>
    <property type="gene ID" value="TuG1812G0200006074.01"/>
</dbReference>
<evidence type="ECO:0000313" key="4">
    <source>
        <dbReference type="Proteomes" id="UP000015106"/>
    </source>
</evidence>
<evidence type="ECO:0000259" key="2">
    <source>
        <dbReference type="Pfam" id="PF23622"/>
    </source>
</evidence>
<organism evidence="3 4">
    <name type="scientific">Triticum urartu</name>
    <name type="common">Red wild einkorn</name>
    <name type="synonym">Crithodium urartu</name>
    <dbReference type="NCBI Taxonomy" id="4572"/>
    <lineage>
        <taxon>Eukaryota</taxon>
        <taxon>Viridiplantae</taxon>
        <taxon>Streptophyta</taxon>
        <taxon>Embryophyta</taxon>
        <taxon>Tracheophyta</taxon>
        <taxon>Spermatophyta</taxon>
        <taxon>Magnoliopsida</taxon>
        <taxon>Liliopsida</taxon>
        <taxon>Poales</taxon>
        <taxon>Poaceae</taxon>
        <taxon>BOP clade</taxon>
        <taxon>Pooideae</taxon>
        <taxon>Triticodae</taxon>
        <taxon>Triticeae</taxon>
        <taxon>Triticinae</taxon>
        <taxon>Triticum</taxon>
    </lineage>
</organism>